<dbReference type="EMBL" id="SSDS01000087">
    <property type="protein sequence ID" value="TXG76027.1"/>
    <property type="molecule type" value="Genomic_DNA"/>
</dbReference>
<reference evidence="1 2" key="1">
    <citation type="submission" date="2018-09" db="EMBL/GenBank/DDBJ databases">
        <title>Metagenome Assembled Genomes from an Advanced Water Purification Facility.</title>
        <authorList>
            <person name="Stamps B.W."/>
            <person name="Spear J.R."/>
        </authorList>
    </citation>
    <scope>NUCLEOTIDE SEQUENCE [LARGE SCALE GENOMIC DNA]</scope>
    <source>
        <strain evidence="1">Bin_63_2</strain>
    </source>
</reference>
<comment type="caution">
    <text evidence="1">The sequence shown here is derived from an EMBL/GenBank/DDBJ whole genome shotgun (WGS) entry which is preliminary data.</text>
</comment>
<dbReference type="Proteomes" id="UP000321026">
    <property type="component" value="Unassembled WGS sequence"/>
</dbReference>
<gene>
    <name evidence="1" type="ORF">E6Q11_05600</name>
</gene>
<evidence type="ECO:0000313" key="2">
    <source>
        <dbReference type="Proteomes" id="UP000321026"/>
    </source>
</evidence>
<dbReference type="AlphaFoldDB" id="A0A5C7J3D9"/>
<evidence type="ECO:0000313" key="1">
    <source>
        <dbReference type="EMBL" id="TXG76027.1"/>
    </source>
</evidence>
<accession>A0A5C7J3D9</accession>
<protein>
    <submittedName>
        <fullName evidence="1">Uncharacterized protein</fullName>
    </submittedName>
</protein>
<proteinExistence type="predicted"/>
<name>A0A5C7J3D9_9BACT</name>
<sequence length="167" mass="19077">MAIDITSNSYWDVGGGIPYGPEYARLVWSTDKWVLVGSEISGTAGLLLEPKLSEFWVSRYDLYVSYFVVRKTITPMDIYAEAAALSVYKPSLGYPEYIYDPEPYKYGNIIQSTFRPHCRVEDIRGVYFAPSYPNPGMTQNLVYIEMTTKGGADDIDRWTDKVKTEEY</sequence>
<organism evidence="1 2">
    <name type="scientific">Candidatus Dojkabacteria bacterium</name>
    <dbReference type="NCBI Taxonomy" id="2099670"/>
    <lineage>
        <taxon>Bacteria</taxon>
        <taxon>Candidatus Dojkabacteria</taxon>
    </lineage>
</organism>